<keyword evidence="1" id="KW-0812">Transmembrane</keyword>
<dbReference type="Proteomes" id="UP000179258">
    <property type="component" value="Unassembled WGS sequence"/>
</dbReference>
<dbReference type="AlphaFoldDB" id="A0A1G2R3J9"/>
<feature type="transmembrane region" description="Helical" evidence="1">
    <location>
        <begin position="12"/>
        <end position="31"/>
    </location>
</feature>
<keyword evidence="1" id="KW-1133">Transmembrane helix</keyword>
<comment type="caution">
    <text evidence="2">The sequence shown here is derived from an EMBL/GenBank/DDBJ whole genome shotgun (WGS) entry which is preliminary data.</text>
</comment>
<gene>
    <name evidence="2" type="ORF">A3D59_01420</name>
</gene>
<proteinExistence type="predicted"/>
<evidence type="ECO:0000313" key="2">
    <source>
        <dbReference type="EMBL" id="OHA67406.1"/>
    </source>
</evidence>
<protein>
    <submittedName>
        <fullName evidence="2">Uncharacterized protein</fullName>
    </submittedName>
</protein>
<evidence type="ECO:0000256" key="1">
    <source>
        <dbReference type="SAM" id="Phobius"/>
    </source>
</evidence>
<dbReference type="EMBL" id="MHTX01000041">
    <property type="protein sequence ID" value="OHA67406.1"/>
    <property type="molecule type" value="Genomic_DNA"/>
</dbReference>
<reference evidence="2 3" key="1">
    <citation type="journal article" date="2016" name="Nat. Commun.">
        <title>Thousands of microbial genomes shed light on interconnected biogeochemical processes in an aquifer system.</title>
        <authorList>
            <person name="Anantharaman K."/>
            <person name="Brown C.T."/>
            <person name="Hug L.A."/>
            <person name="Sharon I."/>
            <person name="Castelle C.J."/>
            <person name="Probst A.J."/>
            <person name="Thomas B.C."/>
            <person name="Singh A."/>
            <person name="Wilkins M.J."/>
            <person name="Karaoz U."/>
            <person name="Brodie E.L."/>
            <person name="Williams K.H."/>
            <person name="Hubbard S.S."/>
            <person name="Banfield J.F."/>
        </authorList>
    </citation>
    <scope>NUCLEOTIDE SEQUENCE [LARGE SCALE GENOMIC DNA]</scope>
</reference>
<accession>A0A1G2R3J9</accession>
<evidence type="ECO:0000313" key="3">
    <source>
        <dbReference type="Proteomes" id="UP000179258"/>
    </source>
</evidence>
<keyword evidence="1" id="KW-0472">Membrane</keyword>
<organism evidence="2 3">
    <name type="scientific">Candidatus Wildermuthbacteria bacterium RIFCSPHIGHO2_02_FULL_47_17</name>
    <dbReference type="NCBI Taxonomy" id="1802452"/>
    <lineage>
        <taxon>Bacteria</taxon>
        <taxon>Candidatus Wildermuthiibacteriota</taxon>
    </lineage>
</organism>
<sequence>MRGAVNTLTVLLLTPIMMVLKPIFVLLFVMPDVIKARKAGEKVPVFTVFLFILLTPLLVLHTAFHILLDGGLPEYTTREILQQFIAIGD</sequence>
<feature type="transmembrane region" description="Helical" evidence="1">
    <location>
        <begin position="43"/>
        <end position="68"/>
    </location>
</feature>
<name>A0A1G2R3J9_9BACT</name>